<keyword evidence="2" id="KW-1185">Reference proteome</keyword>
<organism evidence="1 2">
    <name type="scientific">Roseibium sediminicola</name>
    <dbReference type="NCBI Taxonomy" id="2933272"/>
    <lineage>
        <taxon>Bacteria</taxon>
        <taxon>Pseudomonadati</taxon>
        <taxon>Pseudomonadota</taxon>
        <taxon>Alphaproteobacteria</taxon>
        <taxon>Hyphomicrobiales</taxon>
        <taxon>Stappiaceae</taxon>
        <taxon>Roseibium</taxon>
    </lineage>
</organism>
<reference evidence="1" key="1">
    <citation type="submission" date="2022-04" db="EMBL/GenBank/DDBJ databases">
        <title>Roseibium sp. CAU 1639 isolated from mud.</title>
        <authorList>
            <person name="Kim W."/>
        </authorList>
    </citation>
    <scope>NUCLEOTIDE SEQUENCE</scope>
    <source>
        <strain evidence="1">CAU 1639</strain>
    </source>
</reference>
<evidence type="ECO:0000313" key="2">
    <source>
        <dbReference type="Proteomes" id="UP001431221"/>
    </source>
</evidence>
<accession>A0ABT0GWJ0</accession>
<evidence type="ECO:0000313" key="1">
    <source>
        <dbReference type="EMBL" id="MCK7613817.1"/>
    </source>
</evidence>
<dbReference type="Proteomes" id="UP001431221">
    <property type="component" value="Unassembled WGS sequence"/>
</dbReference>
<dbReference type="Gene3D" id="2.30.320.10">
    <property type="entry name" value="YwqG-like"/>
    <property type="match status" value="1"/>
</dbReference>
<dbReference type="SUPFAM" id="SSF103032">
    <property type="entry name" value="Hypothetical protein YwqG"/>
    <property type="match status" value="1"/>
</dbReference>
<dbReference type="RefSeq" id="WP_248156056.1">
    <property type="nucleotide sequence ID" value="NZ_JALNMJ010000011.1"/>
</dbReference>
<name>A0ABT0GWJ0_9HYPH</name>
<dbReference type="InterPro" id="IPR015315">
    <property type="entry name" value="DUF1963"/>
</dbReference>
<dbReference type="Pfam" id="PF09234">
    <property type="entry name" value="DUF1963"/>
    <property type="match status" value="1"/>
</dbReference>
<proteinExistence type="predicted"/>
<comment type="caution">
    <text evidence="1">The sequence shown here is derived from an EMBL/GenBank/DDBJ whole genome shotgun (WGS) entry which is preliminary data.</text>
</comment>
<dbReference type="InterPro" id="IPR035948">
    <property type="entry name" value="YwqG-like_sf"/>
</dbReference>
<protein>
    <submittedName>
        <fullName evidence="1">YwqG family protein</fullName>
    </submittedName>
</protein>
<gene>
    <name evidence="1" type="ORF">M0H32_16740</name>
</gene>
<dbReference type="EMBL" id="JALNMJ010000011">
    <property type="protein sequence ID" value="MCK7613817.1"/>
    <property type="molecule type" value="Genomic_DNA"/>
</dbReference>
<sequence length="252" mass="27951">MSELAELLHGDQLRSQNRDGGGPNPDFDKDDLVAAWIILSGIPERPEKMPSIVLDPSQFDDATSWLGGLPVASKQFIWPRSKYGKSLHFMGQIDLKSLHACYEGVTPLKSPASGAIAFFFDRDSWSAIYIDAQAIVMGSSIQPPEDLGSLRELGFFRDDKMFSKLPVRLRAEADSRSGENTTVTGHRLFGHGWVRSDLAYDLRGRDPVLTIEADKSLGTESEHEAGLSFWQGRRSFQDNSFNGGFVCQHNVC</sequence>